<gene>
    <name evidence="2" type="ORF">C0Z16_18935</name>
    <name evidence="1" type="ORF">LMG27174_04076</name>
</gene>
<reference evidence="2 3" key="1">
    <citation type="submission" date="2018-01" db="EMBL/GenBank/DDBJ databases">
        <title>Whole genome analyses suggest that Burkholderia sensu lato contains two further novel genera in the rhizoxinica-symbiotica group Mycetohabitans gen. nov., and Trinickia gen. nov.: implications for the evolution of diazotrophy and nodulation in the Burkholderiaceae.</title>
        <authorList>
            <person name="Estrada-de los Santos P."/>
            <person name="Palmer M."/>
            <person name="Chavez-Ramirez B."/>
            <person name="Beukes C."/>
            <person name="Steenkamp E.T."/>
            <person name="Hirsch A.M."/>
            <person name="Manyaka P."/>
            <person name="Maluk M."/>
            <person name="Lafos M."/>
            <person name="Crook M."/>
            <person name="Gross E."/>
            <person name="Simon M.F."/>
            <person name="Bueno dos Reis Junior F."/>
            <person name="Poole P.S."/>
            <person name="Venter S.N."/>
            <person name="James E.K."/>
        </authorList>
    </citation>
    <scope>NUCLEOTIDE SEQUENCE [LARGE SCALE GENOMIC DNA]</scope>
    <source>
        <strain evidence="2 3">WSM 3937</strain>
    </source>
</reference>
<dbReference type="CDD" id="cd17020">
    <property type="entry name" value="T3SC_IA_ShcM-like"/>
    <property type="match status" value="1"/>
</dbReference>
<dbReference type="AlphaFoldDB" id="A0A2N7WIR8"/>
<dbReference type="Gene3D" id="3.30.1460.10">
    <property type="match status" value="1"/>
</dbReference>
<dbReference type="OrthoDB" id="9103461at2"/>
<evidence type="ECO:0000313" key="1">
    <source>
        <dbReference type="EMBL" id="CAB3708341.1"/>
    </source>
</evidence>
<evidence type="ECO:0000313" key="4">
    <source>
        <dbReference type="Proteomes" id="UP000494205"/>
    </source>
</evidence>
<dbReference type="Proteomes" id="UP000494205">
    <property type="component" value="Unassembled WGS sequence"/>
</dbReference>
<dbReference type="EMBL" id="PNXY01000013">
    <property type="protein sequence ID" value="PMS29251.1"/>
    <property type="molecule type" value="Genomic_DNA"/>
</dbReference>
<dbReference type="Proteomes" id="UP000235659">
    <property type="component" value="Unassembled WGS sequence"/>
</dbReference>
<reference evidence="1 4" key="2">
    <citation type="submission" date="2020-04" db="EMBL/GenBank/DDBJ databases">
        <authorList>
            <person name="De Canck E."/>
        </authorList>
    </citation>
    <scope>NUCLEOTIDE SEQUENCE [LARGE SCALE GENOMIC DNA]</scope>
    <source>
        <strain evidence="1 4">LMG 27174</strain>
    </source>
</reference>
<dbReference type="SUPFAM" id="SSF69635">
    <property type="entry name" value="Type III secretory system chaperone-like"/>
    <property type="match status" value="1"/>
</dbReference>
<protein>
    <submittedName>
        <fullName evidence="1">Uncharacterized protein</fullName>
    </submittedName>
</protein>
<organism evidence="1 4">
    <name type="scientific">Paraburkholderia rhynchosiae</name>
    <dbReference type="NCBI Taxonomy" id="487049"/>
    <lineage>
        <taxon>Bacteria</taxon>
        <taxon>Pseudomonadati</taxon>
        <taxon>Pseudomonadota</taxon>
        <taxon>Betaproteobacteria</taxon>
        <taxon>Burkholderiales</taxon>
        <taxon>Burkholderiaceae</taxon>
        <taxon>Paraburkholderia</taxon>
    </lineage>
</organism>
<sequence length="142" mass="15486">MNHANYTALIHDICETAGLGDSAGLIGSGRLAVYGHAVMLRYDERKDPLHVRVQVDLGELHASEREEVHRFALEANFHAAAAWEGALGLDPESARLCYLIFFPLDGSCDAADLLGSITELLDERDDEAGRPEEATVEAQRAL</sequence>
<dbReference type="EMBL" id="CADIJZ010000015">
    <property type="protein sequence ID" value="CAB3708341.1"/>
    <property type="molecule type" value="Genomic_DNA"/>
</dbReference>
<name>A0A2N7WIR8_9BURK</name>
<proteinExistence type="predicted"/>
<dbReference type="RefSeq" id="WP_102633661.1">
    <property type="nucleotide sequence ID" value="NZ_CADIJZ010000015.1"/>
</dbReference>
<evidence type="ECO:0000313" key="2">
    <source>
        <dbReference type="EMBL" id="PMS29251.1"/>
    </source>
</evidence>
<keyword evidence="3" id="KW-1185">Reference proteome</keyword>
<accession>A0A2N7WIR8</accession>
<evidence type="ECO:0000313" key="3">
    <source>
        <dbReference type="Proteomes" id="UP000235659"/>
    </source>
</evidence>